<gene>
    <name evidence="1" type="ORF">GCM10009786_14240</name>
</gene>
<dbReference type="EMBL" id="BAAAOP010000005">
    <property type="protein sequence ID" value="GAA2187797.1"/>
    <property type="molecule type" value="Genomic_DNA"/>
</dbReference>
<name>A0ABP5N044_9MICO</name>
<protein>
    <submittedName>
        <fullName evidence="1">Uncharacterized protein</fullName>
    </submittedName>
</protein>
<dbReference type="Proteomes" id="UP001501084">
    <property type="component" value="Unassembled WGS sequence"/>
</dbReference>
<evidence type="ECO:0000313" key="2">
    <source>
        <dbReference type="Proteomes" id="UP001501084"/>
    </source>
</evidence>
<keyword evidence="2" id="KW-1185">Reference proteome</keyword>
<accession>A0ABP5N044</accession>
<sequence>MKPWAAGLSDLTTLSCGRLVRRRGLRSGPVDDAAAPDFALYLTSRPHWESRQSESVAWPDVRLPRTVELAIRAASRHNAGKTPWHRKFVREAQLSL</sequence>
<comment type="caution">
    <text evidence="1">The sequence shown here is derived from an EMBL/GenBank/DDBJ whole genome shotgun (WGS) entry which is preliminary data.</text>
</comment>
<proteinExistence type="predicted"/>
<evidence type="ECO:0000313" key="1">
    <source>
        <dbReference type="EMBL" id="GAA2187797.1"/>
    </source>
</evidence>
<reference evidence="2" key="1">
    <citation type="journal article" date="2019" name="Int. J. Syst. Evol. Microbiol.">
        <title>The Global Catalogue of Microorganisms (GCM) 10K type strain sequencing project: providing services to taxonomists for standard genome sequencing and annotation.</title>
        <authorList>
            <consortium name="The Broad Institute Genomics Platform"/>
            <consortium name="The Broad Institute Genome Sequencing Center for Infectious Disease"/>
            <person name="Wu L."/>
            <person name="Ma J."/>
        </authorList>
    </citation>
    <scope>NUCLEOTIDE SEQUENCE [LARGE SCALE GENOMIC DNA]</scope>
    <source>
        <strain evidence="2">JCM 14919</strain>
    </source>
</reference>
<organism evidence="1 2">
    <name type="scientific">Leucobacter alluvii</name>
    <dbReference type="NCBI Taxonomy" id="340321"/>
    <lineage>
        <taxon>Bacteria</taxon>
        <taxon>Bacillati</taxon>
        <taxon>Actinomycetota</taxon>
        <taxon>Actinomycetes</taxon>
        <taxon>Micrococcales</taxon>
        <taxon>Microbacteriaceae</taxon>
        <taxon>Leucobacter</taxon>
    </lineage>
</organism>